<organism evidence="9 10">
    <name type="scientific">Planktomarina temperata RCA23</name>
    <dbReference type="NCBI Taxonomy" id="666509"/>
    <lineage>
        <taxon>Bacteria</taxon>
        <taxon>Pseudomonadati</taxon>
        <taxon>Pseudomonadota</taxon>
        <taxon>Alphaproteobacteria</taxon>
        <taxon>Rhodobacterales</taxon>
        <taxon>Paracoccaceae</taxon>
        <taxon>Planktomarina</taxon>
    </lineage>
</organism>
<evidence type="ECO:0000256" key="6">
    <source>
        <dbReference type="SAM" id="Phobius"/>
    </source>
</evidence>
<evidence type="ECO:0000256" key="4">
    <source>
        <dbReference type="ARBA" id="ARBA00022989"/>
    </source>
</evidence>
<dbReference type="KEGG" id="ptp:RCA23_c14890"/>
<keyword evidence="2" id="KW-1003">Cell membrane</keyword>
<evidence type="ECO:0000313" key="10">
    <source>
        <dbReference type="Proteomes" id="UP000028680"/>
    </source>
</evidence>
<feature type="transmembrane region" description="Helical" evidence="6">
    <location>
        <begin position="467"/>
        <end position="486"/>
    </location>
</feature>
<feature type="domain" description="ComEC/Rec2-related protein" evidence="7">
    <location>
        <begin position="243"/>
        <end position="519"/>
    </location>
</feature>
<dbReference type="PANTHER" id="PTHR30619">
    <property type="entry name" value="DNA INTERNALIZATION/COMPETENCE PROTEIN COMEC/REC2"/>
    <property type="match status" value="1"/>
</dbReference>
<name>A0AAN0RIW5_9RHOB</name>
<dbReference type="GO" id="GO:0005886">
    <property type="term" value="C:plasma membrane"/>
    <property type="evidence" value="ECO:0007669"/>
    <property type="project" value="UniProtKB-SubCell"/>
</dbReference>
<dbReference type="InterPro" id="IPR004477">
    <property type="entry name" value="ComEC_N"/>
</dbReference>
<feature type="transmembrane region" description="Helical" evidence="6">
    <location>
        <begin position="433"/>
        <end position="460"/>
    </location>
</feature>
<protein>
    <recommendedName>
        <fullName evidence="11">Competence protein</fullName>
    </recommendedName>
</protein>
<dbReference type="AlphaFoldDB" id="A0AAN0RIW5"/>
<dbReference type="InterPro" id="IPR052159">
    <property type="entry name" value="Competence_DNA_uptake"/>
</dbReference>
<keyword evidence="5 6" id="KW-0472">Membrane</keyword>
<sequence length="683" mass="72916">MQHWSWIWAAVESALQAQAQNLMHWTAFGFGLGIAAYFGVPREPGPLVFLAASLSAGLCVGLAIRFRTGIARLLIVIAALAGGFAWSQYRAHAVSGPVLSERFYGAVQGRVVGIDRSLSEKPRLTLDHLVLGSLPQRVTPNRLRVALHGRAQENMPQIGDIVLLAAHVSPPPGPAEPYGYDFQRQAWFAQLGTVGYTRSPVMIWRAAPADQGGLIVQKWRQKIGAHMAAHMPARTAGVAVAITVGDRMYLDREVQQTLRAANLSHLLAISGLHMGLLTSLVFFLTRALLSCLPYLILNWPIKKIAALMSIGVGAGYLMLSGASVATERAYIMAFTIFAAVLLERRAITLHALAIAAILVLLLRPEALLGPGFQMSFAATGLLIIVFNAMSQWTWTARWPSGTRYLMGSVVSAVVAGLATAPIAAAHFKILPHYGVLANVVAVPIMGFVVKPSAILAAALAPFGGEALGFWGMTLGLGAILDVASHVADLPQSVSHIKAPPPGILGLLAASVLFGILWQGRLRYLAVIPACATLICWVMSPRPDVLISGDGRLVGVMVQGTRVLNVAKGSGFVARSWLENDGNPISQKSAYGAMPSWLEIVDKGSHPMRPCQAALVVVQDWRSEPACGGFDLEALATAGGVAGRFDSSGRLQWITVRQAIGHRLWNSAELRDAKGHDPAGLKAR</sequence>
<dbReference type="NCBIfam" id="TIGR00360">
    <property type="entry name" value="ComEC_N-term"/>
    <property type="match status" value="1"/>
</dbReference>
<proteinExistence type="predicted"/>
<evidence type="ECO:0000256" key="3">
    <source>
        <dbReference type="ARBA" id="ARBA00022692"/>
    </source>
</evidence>
<dbReference type="Pfam" id="PF13567">
    <property type="entry name" value="DUF4131"/>
    <property type="match status" value="1"/>
</dbReference>
<evidence type="ECO:0000313" key="9">
    <source>
        <dbReference type="EMBL" id="AII87028.1"/>
    </source>
</evidence>
<evidence type="ECO:0000256" key="1">
    <source>
        <dbReference type="ARBA" id="ARBA00004651"/>
    </source>
</evidence>
<keyword evidence="10" id="KW-1185">Reference proteome</keyword>
<comment type="subcellular location">
    <subcellularLocation>
        <location evidence="1">Cell membrane</location>
        <topology evidence="1">Multi-pass membrane protein</topology>
    </subcellularLocation>
</comment>
<dbReference type="Pfam" id="PF03772">
    <property type="entry name" value="Competence"/>
    <property type="match status" value="1"/>
</dbReference>
<dbReference type="PANTHER" id="PTHR30619:SF1">
    <property type="entry name" value="RECOMBINATION PROTEIN 2"/>
    <property type="match status" value="1"/>
</dbReference>
<accession>A0AAN0RIW5</accession>
<gene>
    <name evidence="9" type="ORF">RCA23_c14890</name>
</gene>
<feature type="transmembrane region" description="Helical" evidence="6">
    <location>
        <begin position="22"/>
        <end position="40"/>
    </location>
</feature>
<dbReference type="EMBL" id="CP003984">
    <property type="protein sequence ID" value="AII87028.1"/>
    <property type="molecule type" value="Genomic_DNA"/>
</dbReference>
<keyword evidence="3 6" id="KW-0812">Transmembrane</keyword>
<evidence type="ECO:0000259" key="7">
    <source>
        <dbReference type="Pfam" id="PF03772"/>
    </source>
</evidence>
<keyword evidence="4 6" id="KW-1133">Transmembrane helix</keyword>
<dbReference type="Proteomes" id="UP000028680">
    <property type="component" value="Chromosome"/>
</dbReference>
<dbReference type="InterPro" id="IPR025405">
    <property type="entry name" value="DUF4131"/>
</dbReference>
<evidence type="ECO:0000256" key="5">
    <source>
        <dbReference type="ARBA" id="ARBA00023136"/>
    </source>
</evidence>
<evidence type="ECO:0008006" key="11">
    <source>
        <dbReference type="Google" id="ProtNLM"/>
    </source>
</evidence>
<feature type="transmembrane region" description="Helical" evidence="6">
    <location>
        <begin position="374"/>
        <end position="392"/>
    </location>
</feature>
<evidence type="ECO:0000259" key="8">
    <source>
        <dbReference type="Pfam" id="PF13567"/>
    </source>
</evidence>
<dbReference type="RefSeq" id="WP_052377088.1">
    <property type="nucleotide sequence ID" value="NZ_CP003984.1"/>
</dbReference>
<feature type="transmembrane region" description="Helical" evidence="6">
    <location>
        <begin position="404"/>
        <end position="427"/>
    </location>
</feature>
<feature type="transmembrane region" description="Helical" evidence="6">
    <location>
        <begin position="304"/>
        <end position="325"/>
    </location>
</feature>
<feature type="transmembrane region" description="Helical" evidence="6">
    <location>
        <begin position="498"/>
        <end position="516"/>
    </location>
</feature>
<evidence type="ECO:0000256" key="2">
    <source>
        <dbReference type="ARBA" id="ARBA00022475"/>
    </source>
</evidence>
<feature type="transmembrane region" description="Helical" evidence="6">
    <location>
        <begin position="47"/>
        <end position="64"/>
    </location>
</feature>
<reference evidence="9 10" key="1">
    <citation type="journal article" date="2014" name="ISME J.">
        <title>Adaptation of an abundant Roseobacter RCA organism to pelagic systems revealed by genomic and transcriptomic analyses.</title>
        <authorList>
            <person name="Voget S."/>
            <person name="Wemheuer B."/>
            <person name="Brinkhoff T."/>
            <person name="Vollmers J."/>
            <person name="Dietrich S."/>
            <person name="Giebel H.A."/>
            <person name="Beardsley C."/>
            <person name="Sardemann C."/>
            <person name="Bakenhus I."/>
            <person name="Billerbeck S."/>
            <person name="Daniel R."/>
            <person name="Simon M."/>
        </authorList>
    </citation>
    <scope>NUCLEOTIDE SEQUENCE [LARGE SCALE GENOMIC DNA]</scope>
    <source>
        <strain evidence="9 10">RCA23</strain>
    </source>
</reference>
<feature type="transmembrane region" description="Helical" evidence="6">
    <location>
        <begin position="346"/>
        <end position="362"/>
    </location>
</feature>
<feature type="transmembrane region" description="Helical" evidence="6">
    <location>
        <begin position="266"/>
        <end position="284"/>
    </location>
</feature>
<feature type="domain" description="DUF4131" evidence="8">
    <location>
        <begin position="44"/>
        <end position="189"/>
    </location>
</feature>